<accession>A0AA41G4U6</accession>
<dbReference type="Pfam" id="PF23458">
    <property type="entry name" value="DUF7130"/>
    <property type="match status" value="1"/>
</dbReference>
<evidence type="ECO:0000313" key="4">
    <source>
        <dbReference type="Proteomes" id="UP001166304"/>
    </source>
</evidence>
<protein>
    <recommendedName>
        <fullName evidence="2">DUF7130 domain-containing protein</fullName>
    </recommendedName>
</protein>
<gene>
    <name evidence="3" type="ORF">KTS37_17210</name>
</gene>
<proteinExistence type="predicted"/>
<evidence type="ECO:0000313" key="3">
    <source>
        <dbReference type="EMBL" id="MBV0903524.1"/>
    </source>
</evidence>
<name>A0AA41G4U6_9EURY</name>
<sequence length="106" mass="11222">MTNEIPTETDGQTVEVGETVHDEEGTVVGVVQSVSSGTFTVDTVDEATVDGSFDSDENVPGDEFGEGYLMWRCTECGEMGDLDGGRPDNCPNCGAPRDAIAKARED</sequence>
<dbReference type="EMBL" id="JAHQXE010000006">
    <property type="protein sequence ID" value="MBV0903524.1"/>
    <property type="molecule type" value="Genomic_DNA"/>
</dbReference>
<dbReference type="RefSeq" id="WP_162414581.1">
    <property type="nucleotide sequence ID" value="NZ_JAHQXE010000006.1"/>
</dbReference>
<organism evidence="3 4">
    <name type="scientific">Haloarcula salina</name>
    <dbReference type="NCBI Taxonomy" id="1429914"/>
    <lineage>
        <taxon>Archaea</taxon>
        <taxon>Methanobacteriati</taxon>
        <taxon>Methanobacteriota</taxon>
        <taxon>Stenosarchaea group</taxon>
        <taxon>Halobacteria</taxon>
        <taxon>Halobacteriales</taxon>
        <taxon>Haloarculaceae</taxon>
        <taxon>Haloarcula</taxon>
    </lineage>
</organism>
<comment type="caution">
    <text evidence="3">The sequence shown here is derived from an EMBL/GenBank/DDBJ whole genome shotgun (WGS) entry which is preliminary data.</text>
</comment>
<evidence type="ECO:0000259" key="2">
    <source>
        <dbReference type="Pfam" id="PF23458"/>
    </source>
</evidence>
<evidence type="ECO:0000256" key="1">
    <source>
        <dbReference type="SAM" id="MobiDB-lite"/>
    </source>
</evidence>
<reference evidence="3" key="1">
    <citation type="submission" date="2021-06" db="EMBL/GenBank/DDBJ databases">
        <title>New haloarchaea isolates fom saline soil.</title>
        <authorList>
            <person name="Duran-Viseras A."/>
            <person name="Sanchez-Porro C.S."/>
            <person name="Ventosa A."/>
        </authorList>
    </citation>
    <scope>NUCLEOTIDE SEQUENCE</scope>
    <source>
        <strain evidence="3">JCM 18369</strain>
    </source>
</reference>
<dbReference type="SUPFAM" id="SSF57802">
    <property type="entry name" value="Rubredoxin-like"/>
    <property type="match status" value="1"/>
</dbReference>
<dbReference type="InterPro" id="IPR055554">
    <property type="entry name" value="DUF7130"/>
</dbReference>
<dbReference type="Gene3D" id="2.20.28.10">
    <property type="match status" value="1"/>
</dbReference>
<keyword evidence="4" id="KW-1185">Reference proteome</keyword>
<dbReference type="AlphaFoldDB" id="A0AA41G4U6"/>
<dbReference type="Proteomes" id="UP001166304">
    <property type="component" value="Unassembled WGS sequence"/>
</dbReference>
<feature type="region of interest" description="Disordered" evidence="1">
    <location>
        <begin position="82"/>
        <end position="106"/>
    </location>
</feature>
<feature type="domain" description="DUF7130" evidence="2">
    <location>
        <begin position="16"/>
        <end position="106"/>
    </location>
</feature>